<evidence type="ECO:0000256" key="1">
    <source>
        <dbReference type="SAM" id="MobiDB-lite"/>
    </source>
</evidence>
<comment type="caution">
    <text evidence="2">The sequence shown here is derived from an EMBL/GenBank/DDBJ whole genome shotgun (WGS) entry which is preliminary data.</text>
</comment>
<reference evidence="2" key="2">
    <citation type="submission" date="2023-05" db="EMBL/GenBank/DDBJ databases">
        <authorList>
            <consortium name="Lawrence Berkeley National Laboratory"/>
            <person name="Steindorff A."/>
            <person name="Hensen N."/>
            <person name="Bonometti L."/>
            <person name="Westerberg I."/>
            <person name="Brannstrom I.O."/>
            <person name="Guillou S."/>
            <person name="Cros-Aarteil S."/>
            <person name="Calhoun S."/>
            <person name="Haridas S."/>
            <person name="Kuo A."/>
            <person name="Mondo S."/>
            <person name="Pangilinan J."/>
            <person name="Riley R."/>
            <person name="Labutti K."/>
            <person name="Andreopoulos B."/>
            <person name="Lipzen A."/>
            <person name="Chen C."/>
            <person name="Yanf M."/>
            <person name="Daum C."/>
            <person name="Ng V."/>
            <person name="Clum A."/>
            <person name="Ohm R."/>
            <person name="Martin F."/>
            <person name="Silar P."/>
            <person name="Natvig D."/>
            <person name="Lalanne C."/>
            <person name="Gautier V."/>
            <person name="Ament-Velasquez S.L."/>
            <person name="Kruys A."/>
            <person name="Hutchinson M.I."/>
            <person name="Powell A.J."/>
            <person name="Barry K."/>
            <person name="Miller A.N."/>
            <person name="Grigoriev I.V."/>
            <person name="Debuchy R."/>
            <person name="Gladieux P."/>
            <person name="Thoren M.H."/>
            <person name="Johannesson H."/>
        </authorList>
    </citation>
    <scope>NUCLEOTIDE SEQUENCE</scope>
    <source>
        <strain evidence="2">PSN293</strain>
    </source>
</reference>
<feature type="region of interest" description="Disordered" evidence="1">
    <location>
        <begin position="147"/>
        <end position="297"/>
    </location>
</feature>
<gene>
    <name evidence="2" type="ORF">QBC37DRAFT_400366</name>
</gene>
<feature type="compositionally biased region" description="Basic residues" evidence="1">
    <location>
        <begin position="731"/>
        <end position="741"/>
    </location>
</feature>
<feature type="region of interest" description="Disordered" evidence="1">
    <location>
        <begin position="720"/>
        <end position="750"/>
    </location>
</feature>
<sequence>MSGKDRVPNRGGSQVVRVCTRTRWLCLPFPSWTTNKLITIPSTTVSNTPSHDVVIPGGGFVQVLEPRCERSFERGLDLLNAFRYNCTNRFVYGVAVRRDALAVSHMAELRVGVLLNGDSNTVDALAASVQRSVSWLSPMYPTVMARPRRRRDEIEDSEDEHREPEPVTQRSWKRPRRQLDSFGSSHATGVNTIPATQPQVGQPAPQLLGDQTSSTLVPSTNPQDTLGLVNRQQTRISSDHDPGGSDPSGSDPSGSEDEEEPGPSTKPKPKATPKPKTKTKKRGRVVERSKSADTSTTFSVDGMKKDMISAVQATERCPPVVDSMELFKRLIPLQPVSATWTAKDRTKTLNSWLNGSQRARYQQKIEKHQPLLTLYKLSIRTWRVSQKVLYPCIITSSIKSHAKLTSRASVKGSVLTSCLSLTGLVHFANSWAVSCHIRCGCVHPNCWQQRSDTWTSSTPMTVGLGLWTLQRELLLSTTRHQENARRMNPYEPYNVSIIHLEILIEALDTMTDLGFPCFTAVELTSRALSGARPATDFPLKAQFEAVRDHVLLREEELKVIRRRAAGLPDLSPPPPPPAPGSDRRRSARVAPPGTEEEAVNAETSVLVQPGAAEQHNSPSPPPDLEDEELAGPLSDSEDEELAGPLSDSEDEEPELPKLPAFIKHGVGTAPGDHPSHSSSDEWDGFDDDPIAEQDDPITEQYDNVTEQMTLWLTKITMSLSQPALSSETPRHLRQNAKRRLGRGPGQRGQRMPVFSKTKVDWSHSEPGRHLMLFYGLRLVTKVMREWSWNRLLGQRSERRARMNSLH</sequence>
<accession>A0AAN7B804</accession>
<evidence type="ECO:0000313" key="2">
    <source>
        <dbReference type="EMBL" id="KAK4213699.1"/>
    </source>
</evidence>
<dbReference type="AlphaFoldDB" id="A0AAN7B804"/>
<feature type="compositionally biased region" description="Polar residues" evidence="1">
    <location>
        <begin position="209"/>
        <end position="236"/>
    </location>
</feature>
<keyword evidence="3" id="KW-1185">Reference proteome</keyword>
<dbReference type="Proteomes" id="UP001301769">
    <property type="component" value="Unassembled WGS sequence"/>
</dbReference>
<feature type="region of interest" description="Disordered" evidence="1">
    <location>
        <begin position="563"/>
        <end position="699"/>
    </location>
</feature>
<organism evidence="2 3">
    <name type="scientific">Rhypophila decipiens</name>
    <dbReference type="NCBI Taxonomy" id="261697"/>
    <lineage>
        <taxon>Eukaryota</taxon>
        <taxon>Fungi</taxon>
        <taxon>Dikarya</taxon>
        <taxon>Ascomycota</taxon>
        <taxon>Pezizomycotina</taxon>
        <taxon>Sordariomycetes</taxon>
        <taxon>Sordariomycetidae</taxon>
        <taxon>Sordariales</taxon>
        <taxon>Naviculisporaceae</taxon>
        <taxon>Rhypophila</taxon>
    </lineage>
</organism>
<proteinExistence type="predicted"/>
<name>A0AAN7B804_9PEZI</name>
<dbReference type="EMBL" id="MU858105">
    <property type="protein sequence ID" value="KAK4213699.1"/>
    <property type="molecule type" value="Genomic_DNA"/>
</dbReference>
<evidence type="ECO:0000313" key="3">
    <source>
        <dbReference type="Proteomes" id="UP001301769"/>
    </source>
</evidence>
<feature type="compositionally biased region" description="Acidic residues" evidence="1">
    <location>
        <begin position="623"/>
        <end position="653"/>
    </location>
</feature>
<feature type="compositionally biased region" description="Acidic residues" evidence="1">
    <location>
        <begin position="680"/>
        <end position="697"/>
    </location>
</feature>
<feature type="compositionally biased region" description="Polar residues" evidence="1">
    <location>
        <begin position="181"/>
        <end position="200"/>
    </location>
</feature>
<feature type="compositionally biased region" description="Pro residues" evidence="1">
    <location>
        <begin position="570"/>
        <end position="579"/>
    </location>
</feature>
<feature type="compositionally biased region" description="Low complexity" evidence="1">
    <location>
        <begin position="244"/>
        <end position="253"/>
    </location>
</feature>
<reference evidence="2" key="1">
    <citation type="journal article" date="2023" name="Mol. Phylogenet. Evol.">
        <title>Genome-scale phylogeny and comparative genomics of the fungal order Sordariales.</title>
        <authorList>
            <person name="Hensen N."/>
            <person name="Bonometti L."/>
            <person name="Westerberg I."/>
            <person name="Brannstrom I.O."/>
            <person name="Guillou S."/>
            <person name="Cros-Aarteil S."/>
            <person name="Calhoun S."/>
            <person name="Haridas S."/>
            <person name="Kuo A."/>
            <person name="Mondo S."/>
            <person name="Pangilinan J."/>
            <person name="Riley R."/>
            <person name="LaButti K."/>
            <person name="Andreopoulos B."/>
            <person name="Lipzen A."/>
            <person name="Chen C."/>
            <person name="Yan M."/>
            <person name="Daum C."/>
            <person name="Ng V."/>
            <person name="Clum A."/>
            <person name="Steindorff A."/>
            <person name="Ohm R.A."/>
            <person name="Martin F."/>
            <person name="Silar P."/>
            <person name="Natvig D.O."/>
            <person name="Lalanne C."/>
            <person name="Gautier V."/>
            <person name="Ament-Velasquez S.L."/>
            <person name="Kruys A."/>
            <person name="Hutchinson M.I."/>
            <person name="Powell A.J."/>
            <person name="Barry K."/>
            <person name="Miller A.N."/>
            <person name="Grigoriev I.V."/>
            <person name="Debuchy R."/>
            <person name="Gladieux P."/>
            <person name="Hiltunen Thoren M."/>
            <person name="Johannesson H."/>
        </authorList>
    </citation>
    <scope>NUCLEOTIDE SEQUENCE</scope>
    <source>
        <strain evidence="2">PSN293</strain>
    </source>
</reference>
<feature type="compositionally biased region" description="Basic residues" evidence="1">
    <location>
        <begin position="267"/>
        <end position="283"/>
    </location>
</feature>
<protein>
    <submittedName>
        <fullName evidence="2">Uncharacterized protein</fullName>
    </submittedName>
</protein>